<comment type="caution">
    <text evidence="3">The sequence shown here is derived from an EMBL/GenBank/DDBJ whole genome shotgun (WGS) entry which is preliminary data.</text>
</comment>
<dbReference type="STRING" id="1165861.A0A0L0VD62"/>
<protein>
    <submittedName>
        <fullName evidence="3">Uncharacterized protein</fullName>
    </submittedName>
</protein>
<name>A0A0L0VD62_9BASI</name>
<keyword evidence="2" id="KW-0812">Transmembrane</keyword>
<evidence type="ECO:0000313" key="3">
    <source>
        <dbReference type="EMBL" id="KNE96914.1"/>
    </source>
</evidence>
<feature type="transmembrane region" description="Helical" evidence="2">
    <location>
        <begin position="6"/>
        <end position="29"/>
    </location>
</feature>
<evidence type="ECO:0000256" key="1">
    <source>
        <dbReference type="SAM" id="MobiDB-lite"/>
    </source>
</evidence>
<organism evidence="3 4">
    <name type="scientific">Puccinia striiformis f. sp. tritici PST-78</name>
    <dbReference type="NCBI Taxonomy" id="1165861"/>
    <lineage>
        <taxon>Eukaryota</taxon>
        <taxon>Fungi</taxon>
        <taxon>Dikarya</taxon>
        <taxon>Basidiomycota</taxon>
        <taxon>Pucciniomycotina</taxon>
        <taxon>Pucciniomycetes</taxon>
        <taxon>Pucciniales</taxon>
        <taxon>Pucciniaceae</taxon>
        <taxon>Puccinia</taxon>
    </lineage>
</organism>
<evidence type="ECO:0000256" key="2">
    <source>
        <dbReference type="SAM" id="Phobius"/>
    </source>
</evidence>
<keyword evidence="2" id="KW-1133">Transmembrane helix</keyword>
<reference evidence="4" key="1">
    <citation type="submission" date="2014-03" db="EMBL/GenBank/DDBJ databases">
        <title>The Genome Sequence of Puccinia striiformis f. sp. tritici PST-78.</title>
        <authorList>
            <consortium name="The Broad Institute Genome Sequencing Platform"/>
            <person name="Cuomo C."/>
            <person name="Hulbert S."/>
            <person name="Chen X."/>
            <person name="Walker B."/>
            <person name="Young S.K."/>
            <person name="Zeng Q."/>
            <person name="Gargeya S."/>
            <person name="Fitzgerald M."/>
            <person name="Haas B."/>
            <person name="Abouelleil A."/>
            <person name="Alvarado L."/>
            <person name="Arachchi H.M."/>
            <person name="Berlin A.M."/>
            <person name="Chapman S.B."/>
            <person name="Goldberg J."/>
            <person name="Griggs A."/>
            <person name="Gujja S."/>
            <person name="Hansen M."/>
            <person name="Howarth C."/>
            <person name="Imamovic A."/>
            <person name="Larimer J."/>
            <person name="McCowan C."/>
            <person name="Montmayeur A."/>
            <person name="Murphy C."/>
            <person name="Neiman D."/>
            <person name="Pearson M."/>
            <person name="Priest M."/>
            <person name="Roberts A."/>
            <person name="Saif S."/>
            <person name="Shea T."/>
            <person name="Sisk P."/>
            <person name="Sykes S."/>
            <person name="Wortman J."/>
            <person name="Nusbaum C."/>
            <person name="Birren B."/>
        </authorList>
    </citation>
    <scope>NUCLEOTIDE SEQUENCE [LARGE SCALE GENOMIC DNA]</scope>
    <source>
        <strain evidence="4">race PST-78</strain>
    </source>
</reference>
<dbReference type="Proteomes" id="UP000054564">
    <property type="component" value="Unassembled WGS sequence"/>
</dbReference>
<feature type="compositionally biased region" description="Low complexity" evidence="1">
    <location>
        <begin position="57"/>
        <end position="78"/>
    </location>
</feature>
<sequence length="92" mass="9973">MSQFVPALKIGLLMMYVAPLVFVLSITVGKEAHDDYQRRQGDSIANSTRYQIVDWSSNSPLRSSNSHHSSTVHNITSNGGTGGEPIPSSTIL</sequence>
<evidence type="ECO:0000313" key="4">
    <source>
        <dbReference type="Proteomes" id="UP000054564"/>
    </source>
</evidence>
<feature type="region of interest" description="Disordered" evidence="1">
    <location>
        <begin position="57"/>
        <end position="92"/>
    </location>
</feature>
<proteinExistence type="predicted"/>
<gene>
    <name evidence="3" type="ORF">PSTG_09781</name>
</gene>
<dbReference type="AlphaFoldDB" id="A0A0L0VD62"/>
<keyword evidence="2" id="KW-0472">Membrane</keyword>
<accession>A0A0L0VD62</accession>
<keyword evidence="4" id="KW-1185">Reference proteome</keyword>
<dbReference type="EMBL" id="AJIL01000075">
    <property type="protein sequence ID" value="KNE96914.1"/>
    <property type="molecule type" value="Genomic_DNA"/>
</dbReference>